<protein>
    <submittedName>
        <fullName evidence="2">Uncharacterized protein LOC114074086</fullName>
    </submittedName>
</protein>
<keyword evidence="1" id="KW-1185">Reference proteome</keyword>
<gene>
    <name evidence="2" type="primary">LOC114074086</name>
</gene>
<accession>A0ABM1UWD3</accession>
<reference evidence="2" key="2">
    <citation type="submission" date="2025-08" db="UniProtKB">
        <authorList>
            <consortium name="RefSeq"/>
        </authorList>
    </citation>
    <scope>IDENTIFICATION</scope>
</reference>
<proteinExistence type="predicted"/>
<dbReference type="RefSeq" id="XP_027767801.1">
    <property type="nucleotide sequence ID" value="XM_027912000.1"/>
</dbReference>
<dbReference type="PANTHER" id="PTHR33116:SF78">
    <property type="entry name" value="OS12G0587133 PROTEIN"/>
    <property type="match status" value="1"/>
</dbReference>
<organism evidence="1 2">
    <name type="scientific">Solanum pennellii</name>
    <name type="common">Tomato</name>
    <name type="synonym">Lycopersicon pennellii</name>
    <dbReference type="NCBI Taxonomy" id="28526"/>
    <lineage>
        <taxon>Eukaryota</taxon>
        <taxon>Viridiplantae</taxon>
        <taxon>Streptophyta</taxon>
        <taxon>Embryophyta</taxon>
        <taxon>Tracheophyta</taxon>
        <taxon>Spermatophyta</taxon>
        <taxon>Magnoliopsida</taxon>
        <taxon>eudicotyledons</taxon>
        <taxon>Gunneridae</taxon>
        <taxon>Pentapetalae</taxon>
        <taxon>asterids</taxon>
        <taxon>lamiids</taxon>
        <taxon>Solanales</taxon>
        <taxon>Solanaceae</taxon>
        <taxon>Solanoideae</taxon>
        <taxon>Solaneae</taxon>
        <taxon>Solanum</taxon>
        <taxon>Solanum subgen. Lycopersicon</taxon>
    </lineage>
</organism>
<name>A0ABM1UWD3_SOLPN</name>
<dbReference type="Proteomes" id="UP000694930">
    <property type="component" value="Chromosome 9"/>
</dbReference>
<evidence type="ECO:0000313" key="1">
    <source>
        <dbReference type="Proteomes" id="UP000694930"/>
    </source>
</evidence>
<reference evidence="1" key="1">
    <citation type="journal article" date="2014" name="Nat. Genet.">
        <title>The genome of the stress-tolerant wild tomato species Solanum pennellii.</title>
        <authorList>
            <person name="Bolger A."/>
            <person name="Scossa F."/>
            <person name="Bolger M.E."/>
            <person name="Lanz C."/>
            <person name="Maumus F."/>
            <person name="Tohge T."/>
            <person name="Quesneville H."/>
            <person name="Alseekh S."/>
            <person name="Sorensen I."/>
            <person name="Lichtenstein G."/>
            <person name="Fich E.A."/>
            <person name="Conte M."/>
            <person name="Keller H."/>
            <person name="Schneeberger K."/>
            <person name="Schwacke R."/>
            <person name="Ofner I."/>
            <person name="Vrebalov J."/>
            <person name="Xu Y."/>
            <person name="Osorio S."/>
            <person name="Aflitos S.A."/>
            <person name="Schijlen E."/>
            <person name="Jimenez-Gomez J.M."/>
            <person name="Ryngajllo M."/>
            <person name="Kimura S."/>
            <person name="Kumar R."/>
            <person name="Koenig D."/>
            <person name="Headland L.R."/>
            <person name="Maloof J.N."/>
            <person name="Sinha N."/>
            <person name="van Ham R.C."/>
            <person name="Lankhorst R.K."/>
            <person name="Mao L."/>
            <person name="Vogel A."/>
            <person name="Arsova B."/>
            <person name="Panstruga R."/>
            <person name="Fei Z."/>
            <person name="Rose J.K."/>
            <person name="Zamir D."/>
            <person name="Carrari F."/>
            <person name="Giovannoni J.J."/>
            <person name="Weigel D."/>
            <person name="Usadel B."/>
            <person name="Fernie A.R."/>
        </authorList>
    </citation>
    <scope>NUCLEOTIDE SEQUENCE [LARGE SCALE GENOMIC DNA]</scope>
    <source>
        <strain evidence="1">cv. LA0716</strain>
    </source>
</reference>
<dbReference type="GeneID" id="114074086"/>
<sequence>MCMELLSQFIHQSVHQNRWIPIKLGRHGIPISHEFYADVIILFSKIIQQNCNTIIDTVNNFSSFTWQNINYNKSLIFLSRNFFQEDKEYVTSSLHMKEGTAMGKYLGFPLTHTRYQSSDFQFRIDNFQTTSGRMEKKFLTMARRTTLIRSNLNSLANHVMQFTVLPKQCCHQKLPTNHFS</sequence>
<evidence type="ECO:0000313" key="2">
    <source>
        <dbReference type="RefSeq" id="XP_027767801.1"/>
    </source>
</evidence>
<dbReference type="PANTHER" id="PTHR33116">
    <property type="entry name" value="REVERSE TRANSCRIPTASE ZINC-BINDING DOMAIN-CONTAINING PROTEIN-RELATED-RELATED"/>
    <property type="match status" value="1"/>
</dbReference>